<dbReference type="InterPro" id="IPR001750">
    <property type="entry name" value="ND/Mrp_TM"/>
</dbReference>
<dbReference type="InterPro" id="IPR010096">
    <property type="entry name" value="NADH-Q_OxRdtase_suN/2"/>
</dbReference>
<feature type="transmembrane region" description="Helical" evidence="5">
    <location>
        <begin position="292"/>
        <end position="310"/>
    </location>
</feature>
<evidence type="ECO:0000256" key="2">
    <source>
        <dbReference type="ARBA" id="ARBA00022692"/>
    </source>
</evidence>
<dbReference type="Proteomes" id="UP000182257">
    <property type="component" value="Unassembled WGS sequence"/>
</dbReference>
<evidence type="ECO:0000313" key="9">
    <source>
        <dbReference type="Proteomes" id="UP000182257"/>
    </source>
</evidence>
<comment type="catalytic activity">
    <reaction evidence="5">
        <text>a quinone + NADH + 5 H(+)(in) = a quinol + NAD(+) + 4 H(+)(out)</text>
        <dbReference type="Rhea" id="RHEA:57888"/>
        <dbReference type="ChEBI" id="CHEBI:15378"/>
        <dbReference type="ChEBI" id="CHEBI:24646"/>
        <dbReference type="ChEBI" id="CHEBI:57540"/>
        <dbReference type="ChEBI" id="CHEBI:57945"/>
        <dbReference type="ChEBI" id="CHEBI:132124"/>
    </reaction>
</comment>
<feature type="transmembrane region" description="Helical" evidence="5">
    <location>
        <begin position="364"/>
        <end position="382"/>
    </location>
</feature>
<feature type="transmembrane region" description="Helical" evidence="5">
    <location>
        <begin position="157"/>
        <end position="180"/>
    </location>
</feature>
<dbReference type="NCBIfam" id="TIGR01770">
    <property type="entry name" value="NDH_I_N"/>
    <property type="match status" value="1"/>
</dbReference>
<keyword evidence="5" id="KW-1278">Translocase</keyword>
<dbReference type="PANTHER" id="PTHR22773">
    <property type="entry name" value="NADH DEHYDROGENASE"/>
    <property type="match status" value="1"/>
</dbReference>
<feature type="transmembrane region" description="Helical" evidence="5">
    <location>
        <begin position="39"/>
        <end position="56"/>
    </location>
</feature>
<feature type="transmembrane region" description="Helical" evidence="5">
    <location>
        <begin position="200"/>
        <end position="222"/>
    </location>
</feature>
<keyword evidence="2 5" id="KW-0812">Transmembrane</keyword>
<keyword evidence="4 5" id="KW-0472">Membrane</keyword>
<comment type="subunit">
    <text evidence="5">NDH-1 is composed of 14 different subunits. Subunits NuoA, H, J, K, L, M, N constitute the membrane sector of the complex.</text>
</comment>
<dbReference type="GO" id="GO:0042773">
    <property type="term" value="P:ATP synthesis coupled electron transport"/>
    <property type="evidence" value="ECO:0007669"/>
    <property type="project" value="InterPro"/>
</dbReference>
<dbReference type="EMBL" id="FNRF01000003">
    <property type="protein sequence ID" value="SEA57207.1"/>
    <property type="molecule type" value="Genomic_DNA"/>
</dbReference>
<dbReference type="AlphaFoldDB" id="A0A1H4CA10"/>
<feature type="domain" description="NADH:quinone oxidoreductase/Mrp antiporter transmembrane" evidence="7">
    <location>
        <begin position="122"/>
        <end position="407"/>
    </location>
</feature>
<comment type="similarity">
    <text evidence="5">Belongs to the complex I subunit 2 family.</text>
</comment>
<dbReference type="Pfam" id="PF00361">
    <property type="entry name" value="Proton_antipo_M"/>
    <property type="match status" value="1"/>
</dbReference>
<proteinExistence type="inferred from homology"/>
<sequence length="474" mass="51434">MNYSEFLNMVPEFVLVLALIIVFFADFFASRNAERKASLGYLTMLMLIGTAVTSAMTEPTQAFGGIYVTTAAINVMKAILAFGSLVVVVMATSWVEKNLKLAGEFYMLILSTLLGMFMMMSSGSFLLFFLGLEMASVPLACMVAFDRHRKESAEGAAKYILVATFSSGVMLFGISFIYAATGTLYFDDVCAAVSNSPLCIMGLVFFFSGLGFKISLVPFHFWTADTYQGAPTPVTGYLSVISKGAAAITLCTILMKAFAPMVEYWDYMLYIVIVLSITVANLFAIRQNELKRFMAFSSISQAGYIMLAVVGNGQLGVAALTYYVLVYIVANMAVFTVINVVEQNNGGRTDMAAYNGFYQTNPKLSFLMTLALFSLAGIPPFAGMFSKFFVFMAGVQNGEPMAYGVVFIALVNTVVSLYYYLLIVKAMYITKTDAPLPTFQSDANTKVALAICTAGIALFGVASCVYEWIAAAGI</sequence>
<evidence type="ECO:0000256" key="3">
    <source>
        <dbReference type="ARBA" id="ARBA00022989"/>
    </source>
</evidence>
<dbReference type="OrthoDB" id="9811718at2"/>
<feature type="transmembrane region" description="Helical" evidence="5">
    <location>
        <begin position="6"/>
        <end position="27"/>
    </location>
</feature>
<evidence type="ECO:0000256" key="6">
    <source>
        <dbReference type="RuleBase" id="RU000320"/>
    </source>
</evidence>
<protein>
    <recommendedName>
        <fullName evidence="5">NADH-quinone oxidoreductase subunit N</fullName>
        <ecNumber evidence="5">7.1.1.-</ecNumber>
    </recommendedName>
    <alternativeName>
        <fullName evidence="5">NADH dehydrogenase I subunit N</fullName>
    </alternativeName>
    <alternativeName>
        <fullName evidence="5">NDH-1 subunit N</fullName>
    </alternativeName>
</protein>
<keyword evidence="5" id="KW-1003">Cell membrane</keyword>
<dbReference type="RefSeq" id="WP_074761203.1">
    <property type="nucleotide sequence ID" value="NZ_FNRF01000003.1"/>
</dbReference>
<gene>
    <name evidence="5" type="primary">nuoN</name>
    <name evidence="8" type="ORF">SAMN05216462_1852</name>
</gene>
<evidence type="ECO:0000313" key="8">
    <source>
        <dbReference type="EMBL" id="SEA57207.1"/>
    </source>
</evidence>
<dbReference type="GO" id="GO:0050136">
    <property type="term" value="F:NADH dehydrogenase (quinone) (non-electrogenic) activity"/>
    <property type="evidence" value="ECO:0007669"/>
    <property type="project" value="UniProtKB-UniRule"/>
</dbReference>
<dbReference type="HAMAP" id="MF_00445">
    <property type="entry name" value="NDH1_NuoN_1"/>
    <property type="match status" value="1"/>
</dbReference>
<evidence type="ECO:0000256" key="1">
    <source>
        <dbReference type="ARBA" id="ARBA00004127"/>
    </source>
</evidence>
<feature type="transmembrane region" description="Helical" evidence="5">
    <location>
        <begin position="101"/>
        <end position="119"/>
    </location>
</feature>
<accession>A0A1H4CA10</accession>
<evidence type="ECO:0000256" key="5">
    <source>
        <dbReference type="HAMAP-Rule" id="MF_00445"/>
    </source>
</evidence>
<feature type="transmembrane region" description="Helical" evidence="5">
    <location>
        <begin position="234"/>
        <end position="255"/>
    </location>
</feature>
<dbReference type="GO" id="GO:0012505">
    <property type="term" value="C:endomembrane system"/>
    <property type="evidence" value="ECO:0007669"/>
    <property type="project" value="UniProtKB-SubCell"/>
</dbReference>
<dbReference type="GO" id="GO:0008137">
    <property type="term" value="F:NADH dehydrogenase (ubiquinone) activity"/>
    <property type="evidence" value="ECO:0007669"/>
    <property type="project" value="InterPro"/>
</dbReference>
<feature type="transmembrane region" description="Helical" evidence="5">
    <location>
        <begin position="402"/>
        <end position="421"/>
    </location>
</feature>
<organism evidence="8 9">
    <name type="scientific">Xylanibacter ruminicola</name>
    <name type="common">Prevotella ruminicola</name>
    <dbReference type="NCBI Taxonomy" id="839"/>
    <lineage>
        <taxon>Bacteria</taxon>
        <taxon>Pseudomonadati</taxon>
        <taxon>Bacteroidota</taxon>
        <taxon>Bacteroidia</taxon>
        <taxon>Bacteroidales</taxon>
        <taxon>Prevotellaceae</taxon>
        <taxon>Xylanibacter</taxon>
    </lineage>
</organism>
<feature type="transmembrane region" description="Helical" evidence="5">
    <location>
        <begin position="125"/>
        <end position="145"/>
    </location>
</feature>
<keyword evidence="5" id="KW-0813">Transport</keyword>
<comment type="function">
    <text evidence="5">NDH-1 shuttles electrons from NADH, via FMN and iron-sulfur (Fe-S) centers, to quinones in the respiratory chain. The immediate electron acceptor for the enzyme in this species is believed to be a menaquinone. Couples the redox reaction to proton translocation (for every two electrons transferred, four hydrogen ions are translocated across the cytoplasmic membrane), and thus conserves the redox energy in a proton gradient.</text>
</comment>
<dbReference type="GO" id="GO:0048038">
    <property type="term" value="F:quinone binding"/>
    <property type="evidence" value="ECO:0007669"/>
    <property type="project" value="UniProtKB-KW"/>
</dbReference>
<feature type="transmembrane region" description="Helical" evidence="5">
    <location>
        <begin position="322"/>
        <end position="341"/>
    </location>
</feature>
<feature type="transmembrane region" description="Helical" evidence="5">
    <location>
        <begin position="447"/>
        <end position="469"/>
    </location>
</feature>
<evidence type="ECO:0000259" key="7">
    <source>
        <dbReference type="Pfam" id="PF00361"/>
    </source>
</evidence>
<feature type="transmembrane region" description="Helical" evidence="5">
    <location>
        <begin position="62"/>
        <end position="89"/>
    </location>
</feature>
<evidence type="ECO:0000256" key="4">
    <source>
        <dbReference type="ARBA" id="ARBA00023136"/>
    </source>
</evidence>
<dbReference type="EC" id="7.1.1.-" evidence="5"/>
<comment type="subcellular location">
    <subcellularLocation>
        <location evidence="5">Cell membrane</location>
        <topology evidence="5">Multi-pass membrane protein</topology>
    </subcellularLocation>
    <subcellularLocation>
        <location evidence="1">Endomembrane system</location>
        <topology evidence="1">Multi-pass membrane protein</topology>
    </subcellularLocation>
    <subcellularLocation>
        <location evidence="6">Membrane</location>
        <topology evidence="6">Multi-pass membrane protein</topology>
    </subcellularLocation>
</comment>
<keyword evidence="3 5" id="KW-1133">Transmembrane helix</keyword>
<keyword evidence="5" id="KW-0874">Quinone</keyword>
<name>A0A1H4CA10_XYLRU</name>
<feature type="transmembrane region" description="Helical" evidence="5">
    <location>
        <begin position="267"/>
        <end position="285"/>
    </location>
</feature>
<keyword evidence="5" id="KW-0520">NAD</keyword>
<reference evidence="8 9" key="1">
    <citation type="submission" date="2016-10" db="EMBL/GenBank/DDBJ databases">
        <authorList>
            <person name="de Groot N.N."/>
        </authorList>
    </citation>
    <scope>NUCLEOTIDE SEQUENCE [LARGE SCALE GENOMIC DNA]</scope>
    <source>
        <strain evidence="8 9">D31d</strain>
    </source>
</reference>
<dbReference type="GO" id="GO:0005886">
    <property type="term" value="C:plasma membrane"/>
    <property type="evidence" value="ECO:0007669"/>
    <property type="project" value="UniProtKB-SubCell"/>
</dbReference>